<keyword evidence="1" id="KW-0472">Membrane</keyword>
<feature type="transmembrane region" description="Helical" evidence="1">
    <location>
        <begin position="181"/>
        <end position="198"/>
    </location>
</feature>
<sequence>MFNNEKFFWSPAARWEKKDGQVKIEVFCYKDYIVELFPEFYFFTQKGVYVNDLIDKFPKYDKDRLKSFIQDLIRKKILVDSPLIPHELFYSGNYLFQNKHSENIKYDKLEFENFKSMQLNRNYKTPKGLKINLYSDEQYPYCISERKTCRSFNTNEIISFEVFSKLIAVFRQRRINGQIKYYYASAGGLYPIDIYIYIKEKRVENLKQGLYYYSPLDNSINIVDECCHVNKNAHYFMNQSIFNQSAFSIFFIYNMEVTMPKYGGIGYLYSCIDIGIMVSSLTFVAGLYNIGLCSIGDMNFHKIEKYFQLNKNQVYIHTVELGLKLED</sequence>
<dbReference type="PANTHER" id="PTHR43745:SF2">
    <property type="entry name" value="NITROREDUCTASE MJ1384-RELATED"/>
    <property type="match status" value="1"/>
</dbReference>
<keyword evidence="1" id="KW-1133">Transmembrane helix</keyword>
<organism evidence="3 4">
    <name type="scientific">Clostridium kluyveri</name>
    <dbReference type="NCBI Taxonomy" id="1534"/>
    <lineage>
        <taxon>Bacteria</taxon>
        <taxon>Bacillati</taxon>
        <taxon>Bacillota</taxon>
        <taxon>Clostridia</taxon>
        <taxon>Eubacteriales</taxon>
        <taxon>Clostridiaceae</taxon>
        <taxon>Clostridium</taxon>
    </lineage>
</organism>
<feature type="domain" description="Nitroreductase" evidence="2">
    <location>
        <begin position="143"/>
        <end position="318"/>
    </location>
</feature>
<dbReference type="Pfam" id="PF00881">
    <property type="entry name" value="Nitroreductase"/>
    <property type="match status" value="1"/>
</dbReference>
<dbReference type="InterPro" id="IPR052544">
    <property type="entry name" value="Bacteriocin_Proc_Enz"/>
</dbReference>
<dbReference type="GO" id="GO:0016491">
    <property type="term" value="F:oxidoreductase activity"/>
    <property type="evidence" value="ECO:0007669"/>
    <property type="project" value="InterPro"/>
</dbReference>
<dbReference type="Gene3D" id="3.40.109.10">
    <property type="entry name" value="NADH Oxidase"/>
    <property type="match status" value="1"/>
</dbReference>
<dbReference type="PANTHER" id="PTHR43745">
    <property type="entry name" value="NITROREDUCTASE MJ1384-RELATED"/>
    <property type="match status" value="1"/>
</dbReference>
<name>A0A1L5F7A3_CLOKL</name>
<dbReference type="InterPro" id="IPR000415">
    <property type="entry name" value="Nitroreductase-like"/>
</dbReference>
<keyword evidence="1" id="KW-0812">Transmembrane</keyword>
<reference evidence="3 4" key="1">
    <citation type="submission" date="2016-12" db="EMBL/GenBank/DDBJ databases">
        <title>Complete genome sequence of Clostridium kluyveri JZZ isolated from the pit mud of a Chinese flavor liquor-making factory.</title>
        <authorList>
            <person name="Wang Y."/>
        </authorList>
    </citation>
    <scope>NUCLEOTIDE SEQUENCE [LARGE SCALE GENOMIC DNA]</scope>
    <source>
        <strain evidence="3 4">JZZ</strain>
    </source>
</reference>
<gene>
    <name evidence="3" type="ORF">BS101_09155</name>
</gene>
<dbReference type="InterPro" id="IPR029479">
    <property type="entry name" value="Nitroreductase"/>
</dbReference>
<dbReference type="InterPro" id="IPR020051">
    <property type="entry name" value="SagB-type_dehydrogenase"/>
</dbReference>
<dbReference type="SUPFAM" id="SSF55469">
    <property type="entry name" value="FMN-dependent nitroreductase-like"/>
    <property type="match status" value="1"/>
</dbReference>
<evidence type="ECO:0000259" key="2">
    <source>
        <dbReference type="Pfam" id="PF00881"/>
    </source>
</evidence>
<dbReference type="OrthoDB" id="9801593at2"/>
<feature type="transmembrane region" description="Helical" evidence="1">
    <location>
        <begin position="267"/>
        <end position="288"/>
    </location>
</feature>
<evidence type="ECO:0000256" key="1">
    <source>
        <dbReference type="SAM" id="Phobius"/>
    </source>
</evidence>
<dbReference type="Proteomes" id="UP000184604">
    <property type="component" value="Chromosome"/>
</dbReference>
<evidence type="ECO:0000313" key="4">
    <source>
        <dbReference type="Proteomes" id="UP000184604"/>
    </source>
</evidence>
<proteinExistence type="predicted"/>
<dbReference type="EMBL" id="CP018335">
    <property type="protein sequence ID" value="APM38906.1"/>
    <property type="molecule type" value="Genomic_DNA"/>
</dbReference>
<dbReference type="CDD" id="cd02142">
    <property type="entry name" value="McbC_SagB-like_oxidoreductase"/>
    <property type="match status" value="1"/>
</dbReference>
<protein>
    <recommendedName>
        <fullName evidence="2">Nitroreductase domain-containing protein</fullName>
    </recommendedName>
</protein>
<accession>A0A1L5F7A3</accession>
<evidence type="ECO:0000313" key="3">
    <source>
        <dbReference type="EMBL" id="APM38906.1"/>
    </source>
</evidence>
<dbReference type="NCBIfam" id="TIGR03605">
    <property type="entry name" value="antibiot_sagB"/>
    <property type="match status" value="1"/>
</dbReference>
<dbReference type="RefSeq" id="WP_073538550.1">
    <property type="nucleotide sequence ID" value="NZ_CP018335.1"/>
</dbReference>
<dbReference type="AlphaFoldDB" id="A0A1L5F7A3"/>